<dbReference type="Proteomes" id="UP000287033">
    <property type="component" value="Unassembled WGS sequence"/>
</dbReference>
<feature type="compositionally biased region" description="Basic residues" evidence="1">
    <location>
        <begin position="23"/>
        <end position="33"/>
    </location>
</feature>
<comment type="caution">
    <text evidence="2">The sequence shown here is derived from an EMBL/GenBank/DDBJ whole genome shotgun (WGS) entry which is preliminary data.</text>
</comment>
<sequence>MQMNLIQEDFKSPSAPAQDVTHRQHRPLKRKKSKAVELYLHQQRGCKKESEVHAACCFLGSWSLDLRYIRHSGNNLSKTALDNPSGL</sequence>
<evidence type="ECO:0000313" key="2">
    <source>
        <dbReference type="EMBL" id="GCC38192.1"/>
    </source>
</evidence>
<dbReference type="EMBL" id="BEZZ01001131">
    <property type="protein sequence ID" value="GCC38192.1"/>
    <property type="molecule type" value="Genomic_DNA"/>
</dbReference>
<organism evidence="2 3">
    <name type="scientific">Chiloscyllium punctatum</name>
    <name type="common">Brownbanded bambooshark</name>
    <name type="synonym">Hemiscyllium punctatum</name>
    <dbReference type="NCBI Taxonomy" id="137246"/>
    <lineage>
        <taxon>Eukaryota</taxon>
        <taxon>Metazoa</taxon>
        <taxon>Chordata</taxon>
        <taxon>Craniata</taxon>
        <taxon>Vertebrata</taxon>
        <taxon>Chondrichthyes</taxon>
        <taxon>Elasmobranchii</taxon>
        <taxon>Galeomorphii</taxon>
        <taxon>Galeoidea</taxon>
        <taxon>Orectolobiformes</taxon>
        <taxon>Hemiscylliidae</taxon>
        <taxon>Chiloscyllium</taxon>
    </lineage>
</organism>
<reference evidence="2 3" key="1">
    <citation type="journal article" date="2018" name="Nat. Ecol. Evol.">
        <title>Shark genomes provide insights into elasmobranch evolution and the origin of vertebrates.</title>
        <authorList>
            <person name="Hara Y"/>
            <person name="Yamaguchi K"/>
            <person name="Onimaru K"/>
            <person name="Kadota M"/>
            <person name="Koyanagi M"/>
            <person name="Keeley SD"/>
            <person name="Tatsumi K"/>
            <person name="Tanaka K"/>
            <person name="Motone F"/>
            <person name="Kageyama Y"/>
            <person name="Nozu R"/>
            <person name="Adachi N"/>
            <person name="Nishimura O"/>
            <person name="Nakagawa R"/>
            <person name="Tanegashima C"/>
            <person name="Kiyatake I"/>
            <person name="Matsumoto R"/>
            <person name="Murakumo K"/>
            <person name="Nishida K"/>
            <person name="Terakita A"/>
            <person name="Kuratani S"/>
            <person name="Sato K"/>
            <person name="Hyodo S Kuraku.S."/>
        </authorList>
    </citation>
    <scope>NUCLEOTIDE SEQUENCE [LARGE SCALE GENOMIC DNA]</scope>
</reference>
<gene>
    <name evidence="2" type="ORF">chiPu_0016704</name>
</gene>
<keyword evidence="3" id="KW-1185">Reference proteome</keyword>
<evidence type="ECO:0000313" key="3">
    <source>
        <dbReference type="Proteomes" id="UP000287033"/>
    </source>
</evidence>
<name>A0A401T6E6_CHIPU</name>
<dbReference type="AlphaFoldDB" id="A0A401T6E6"/>
<protein>
    <submittedName>
        <fullName evidence="2">Uncharacterized protein</fullName>
    </submittedName>
</protein>
<evidence type="ECO:0000256" key="1">
    <source>
        <dbReference type="SAM" id="MobiDB-lite"/>
    </source>
</evidence>
<accession>A0A401T6E6</accession>
<proteinExistence type="predicted"/>
<feature type="region of interest" description="Disordered" evidence="1">
    <location>
        <begin position="1"/>
        <end position="33"/>
    </location>
</feature>